<keyword evidence="3" id="KW-1185">Reference proteome</keyword>
<feature type="transmembrane region" description="Helical" evidence="1">
    <location>
        <begin position="263"/>
        <end position="282"/>
    </location>
</feature>
<sequence>MPDTNKTITTTTKADGNFGPNFGTLCFIVLHWSLHASSFIFDIPKKRIREGYRIWPEYRWHAIGFTSRSLAFILLMWQEQMNGILQNYPSTSKGCYQEMDLVIVLATCAFADFGSYYVERDNHSNTVRGITFTDPFEQWYASEVQIYLTAYCIVGYRRYTLHLLAISIIQCNAFMMTMRRKNVAPQGALTAIYSLMLVGALVAITYDDRFSHRSGVGATFGGVASILRLGFGVNKYMYILWTVLWLVWYYIRMNQLLPYFNTMFWLNGLVITLIISTSLGFIKRSRAPKESRNSVVAFVAFAFHAVLLGYLYWMNFVRTQ</sequence>
<protein>
    <submittedName>
        <fullName evidence="2">Uncharacterized protein</fullName>
    </submittedName>
</protein>
<evidence type="ECO:0000256" key="1">
    <source>
        <dbReference type="SAM" id="Phobius"/>
    </source>
</evidence>
<keyword evidence="1" id="KW-0812">Transmembrane</keyword>
<feature type="transmembrane region" description="Helical" evidence="1">
    <location>
        <begin position="183"/>
        <end position="204"/>
    </location>
</feature>
<feature type="transmembrane region" description="Helical" evidence="1">
    <location>
        <begin position="294"/>
        <end position="313"/>
    </location>
</feature>
<dbReference type="AlphaFoldDB" id="A0A9N8E4B6"/>
<organism evidence="2 3">
    <name type="scientific">Seminavis robusta</name>
    <dbReference type="NCBI Taxonomy" id="568900"/>
    <lineage>
        <taxon>Eukaryota</taxon>
        <taxon>Sar</taxon>
        <taxon>Stramenopiles</taxon>
        <taxon>Ochrophyta</taxon>
        <taxon>Bacillariophyta</taxon>
        <taxon>Bacillariophyceae</taxon>
        <taxon>Bacillariophycidae</taxon>
        <taxon>Naviculales</taxon>
        <taxon>Naviculaceae</taxon>
        <taxon>Seminavis</taxon>
    </lineage>
</organism>
<feature type="transmembrane region" description="Helical" evidence="1">
    <location>
        <begin position="236"/>
        <end position="251"/>
    </location>
</feature>
<reference evidence="2" key="1">
    <citation type="submission" date="2020-06" db="EMBL/GenBank/DDBJ databases">
        <authorList>
            <consortium name="Plant Systems Biology data submission"/>
        </authorList>
    </citation>
    <scope>NUCLEOTIDE SEQUENCE</scope>
    <source>
        <strain evidence="2">D6</strain>
    </source>
</reference>
<keyword evidence="1" id="KW-0472">Membrane</keyword>
<gene>
    <name evidence="2" type="ORF">SEMRO_509_G156980.1</name>
</gene>
<evidence type="ECO:0000313" key="3">
    <source>
        <dbReference type="Proteomes" id="UP001153069"/>
    </source>
</evidence>
<accession>A0A9N8E4B6</accession>
<dbReference type="Proteomes" id="UP001153069">
    <property type="component" value="Unassembled WGS sequence"/>
</dbReference>
<dbReference type="EMBL" id="CAICTM010000508">
    <property type="protein sequence ID" value="CAB9511910.1"/>
    <property type="molecule type" value="Genomic_DNA"/>
</dbReference>
<proteinExistence type="predicted"/>
<comment type="caution">
    <text evidence="2">The sequence shown here is derived from an EMBL/GenBank/DDBJ whole genome shotgun (WGS) entry which is preliminary data.</text>
</comment>
<evidence type="ECO:0000313" key="2">
    <source>
        <dbReference type="EMBL" id="CAB9511910.1"/>
    </source>
</evidence>
<name>A0A9N8E4B6_9STRA</name>
<keyword evidence="1" id="KW-1133">Transmembrane helix</keyword>